<evidence type="ECO:0000313" key="11">
    <source>
        <dbReference type="Proteomes" id="UP000585836"/>
    </source>
</evidence>
<dbReference type="Proteomes" id="UP000585836">
    <property type="component" value="Unassembled WGS sequence"/>
</dbReference>
<comment type="caution">
    <text evidence="10">The sequence shown here is derived from an EMBL/GenBank/DDBJ whole genome shotgun (WGS) entry which is preliminary data.</text>
</comment>
<comment type="cofactor">
    <cofactor evidence="1">
        <name>FAD</name>
        <dbReference type="ChEBI" id="CHEBI:57692"/>
    </cofactor>
</comment>
<dbReference type="InterPro" id="IPR006058">
    <property type="entry name" value="2Fe2S_fd_BS"/>
</dbReference>
<keyword evidence="2" id="KW-0285">Flavoprotein</keyword>
<dbReference type="PROSITE" id="PS51085">
    <property type="entry name" value="2FE2S_FER_2"/>
    <property type="match status" value="1"/>
</dbReference>
<dbReference type="PANTHER" id="PTHR47354">
    <property type="entry name" value="NADH OXIDOREDUCTASE HCR"/>
    <property type="match status" value="1"/>
</dbReference>
<dbReference type="InterPro" id="IPR017927">
    <property type="entry name" value="FAD-bd_FR_type"/>
</dbReference>
<evidence type="ECO:0000256" key="7">
    <source>
        <dbReference type="ARBA" id="ARBA00023014"/>
    </source>
</evidence>
<organism evidence="10 11">
    <name type="scientific">Streptomyces echinatus</name>
    <dbReference type="NCBI Taxonomy" id="67293"/>
    <lineage>
        <taxon>Bacteria</taxon>
        <taxon>Bacillati</taxon>
        <taxon>Actinomycetota</taxon>
        <taxon>Actinomycetes</taxon>
        <taxon>Kitasatosporales</taxon>
        <taxon>Streptomycetaceae</taxon>
        <taxon>Streptomyces</taxon>
    </lineage>
</organism>
<dbReference type="GO" id="GO:0016491">
    <property type="term" value="F:oxidoreductase activity"/>
    <property type="evidence" value="ECO:0007669"/>
    <property type="project" value="UniProtKB-KW"/>
</dbReference>
<dbReference type="SUPFAM" id="SSF52343">
    <property type="entry name" value="Ferredoxin reductase-like, C-terminal NADP-linked domain"/>
    <property type="match status" value="1"/>
</dbReference>
<dbReference type="InterPro" id="IPR017938">
    <property type="entry name" value="Riboflavin_synthase-like_b-brl"/>
</dbReference>
<dbReference type="SUPFAM" id="SSF54292">
    <property type="entry name" value="2Fe-2S ferredoxin-like"/>
    <property type="match status" value="1"/>
</dbReference>
<proteinExistence type="predicted"/>
<dbReference type="InterPro" id="IPR036010">
    <property type="entry name" value="2Fe-2S_ferredoxin-like_sf"/>
</dbReference>
<reference evidence="10 11" key="1">
    <citation type="submission" date="2020-08" db="EMBL/GenBank/DDBJ databases">
        <title>Genomic Encyclopedia of Type Strains, Phase III (KMG-III): the genomes of soil and plant-associated and newly described type strains.</title>
        <authorList>
            <person name="Whitman W."/>
        </authorList>
    </citation>
    <scope>NUCLEOTIDE SEQUENCE [LARGE SCALE GENOMIC DNA]</scope>
    <source>
        <strain evidence="10 11">CECT 3313</strain>
    </source>
</reference>
<dbReference type="Gene3D" id="3.10.20.30">
    <property type="match status" value="1"/>
</dbReference>
<keyword evidence="4" id="KW-0479">Metal-binding</keyword>
<accession>A0A7W9Q4K1</accession>
<evidence type="ECO:0000256" key="5">
    <source>
        <dbReference type="ARBA" id="ARBA00023002"/>
    </source>
</evidence>
<dbReference type="InterPro" id="IPR039261">
    <property type="entry name" value="FNR_nucleotide-bd"/>
</dbReference>
<keyword evidence="11" id="KW-1185">Reference proteome</keyword>
<dbReference type="EMBL" id="JACHJK010000026">
    <property type="protein sequence ID" value="MBB5932482.1"/>
    <property type="molecule type" value="Genomic_DNA"/>
</dbReference>
<dbReference type="InterPro" id="IPR050415">
    <property type="entry name" value="MRET"/>
</dbReference>
<evidence type="ECO:0000256" key="2">
    <source>
        <dbReference type="ARBA" id="ARBA00022630"/>
    </source>
</evidence>
<dbReference type="PROSITE" id="PS51384">
    <property type="entry name" value="FAD_FR"/>
    <property type="match status" value="1"/>
</dbReference>
<keyword evidence="7" id="KW-0411">Iron-sulfur</keyword>
<dbReference type="GO" id="GO:0046872">
    <property type="term" value="F:metal ion binding"/>
    <property type="evidence" value="ECO:0007669"/>
    <property type="project" value="UniProtKB-KW"/>
</dbReference>
<evidence type="ECO:0000259" key="9">
    <source>
        <dbReference type="PROSITE" id="PS51384"/>
    </source>
</evidence>
<dbReference type="Gene3D" id="3.40.50.80">
    <property type="entry name" value="Nucleotide-binding domain of ferredoxin-NADP reductase (FNR) module"/>
    <property type="match status" value="1"/>
</dbReference>
<gene>
    <name evidence="10" type="ORF">FHS34_007992</name>
</gene>
<evidence type="ECO:0000313" key="10">
    <source>
        <dbReference type="EMBL" id="MBB5932482.1"/>
    </source>
</evidence>
<dbReference type="CDD" id="cd06185">
    <property type="entry name" value="PDR_like"/>
    <property type="match status" value="1"/>
</dbReference>
<dbReference type="Gene3D" id="2.40.30.10">
    <property type="entry name" value="Translation factors"/>
    <property type="match status" value="1"/>
</dbReference>
<dbReference type="GO" id="GO:0051537">
    <property type="term" value="F:2 iron, 2 sulfur cluster binding"/>
    <property type="evidence" value="ECO:0007669"/>
    <property type="project" value="UniProtKB-KW"/>
</dbReference>
<dbReference type="PRINTS" id="PR00409">
    <property type="entry name" value="PHDIOXRDTASE"/>
</dbReference>
<feature type="domain" description="2Fe-2S ferredoxin-type" evidence="8">
    <location>
        <begin position="237"/>
        <end position="322"/>
    </location>
</feature>
<dbReference type="Pfam" id="PF00111">
    <property type="entry name" value="Fer2"/>
    <property type="match status" value="1"/>
</dbReference>
<keyword evidence="6" id="KW-0408">Iron</keyword>
<evidence type="ECO:0000256" key="4">
    <source>
        <dbReference type="ARBA" id="ARBA00022723"/>
    </source>
</evidence>
<name>A0A7W9Q4K1_9ACTN</name>
<evidence type="ECO:0000256" key="6">
    <source>
        <dbReference type="ARBA" id="ARBA00023004"/>
    </source>
</evidence>
<keyword evidence="3" id="KW-0001">2Fe-2S</keyword>
<feature type="domain" description="FAD-binding FR-type" evidence="9">
    <location>
        <begin position="3"/>
        <end position="105"/>
    </location>
</feature>
<sequence length="322" mass="34248">MARDTLEVLIRERTELAAGVLGLELVAPDGGALPAADPGAHIDLVLPSGRVRQFSLCTPDGRAGTWRIAVLREPEGRGGSVEVHDELAVHTRLRVAGPRNRFPLLPADDLLFIAGGIGITPLLPMLAEAERRGCRWRLVYGGRARASMAFLPELARYGDRVTVVPQDEYGLLDLDGPLSGMPAGGRVYCCGPEPLLQAVQQRCATLPRLTLHTERFTAGACAAAPGRADTGFDDTGFEAVLERSGRSVPVPAGTSVLDALREAGVAVLASCEEGTCGTCETTVLEGTVDHRDSLLTQEERDAGDLMLICVSRSRGPRLVLDL</sequence>
<protein>
    <submittedName>
        <fullName evidence="10">Ferredoxin-NADP reductase</fullName>
    </submittedName>
</protein>
<dbReference type="CDD" id="cd00207">
    <property type="entry name" value="fer2"/>
    <property type="match status" value="1"/>
</dbReference>
<dbReference type="AlphaFoldDB" id="A0A7W9Q4K1"/>
<dbReference type="SUPFAM" id="SSF63380">
    <property type="entry name" value="Riboflavin synthase domain-like"/>
    <property type="match status" value="1"/>
</dbReference>
<dbReference type="RefSeq" id="WP_184974906.1">
    <property type="nucleotide sequence ID" value="NZ_BAAAWF010000079.1"/>
</dbReference>
<dbReference type="InterPro" id="IPR012675">
    <property type="entry name" value="Beta-grasp_dom_sf"/>
</dbReference>
<evidence type="ECO:0000256" key="3">
    <source>
        <dbReference type="ARBA" id="ARBA00022714"/>
    </source>
</evidence>
<evidence type="ECO:0000259" key="8">
    <source>
        <dbReference type="PROSITE" id="PS51085"/>
    </source>
</evidence>
<evidence type="ECO:0000256" key="1">
    <source>
        <dbReference type="ARBA" id="ARBA00001974"/>
    </source>
</evidence>
<dbReference type="InterPro" id="IPR001041">
    <property type="entry name" value="2Fe-2S_ferredoxin-type"/>
</dbReference>
<dbReference type="PANTHER" id="PTHR47354:SF1">
    <property type="entry name" value="CARNITINE MONOOXYGENASE REDUCTASE SUBUNIT"/>
    <property type="match status" value="1"/>
</dbReference>
<keyword evidence="5" id="KW-0560">Oxidoreductase</keyword>
<dbReference type="PROSITE" id="PS00197">
    <property type="entry name" value="2FE2S_FER_1"/>
    <property type="match status" value="1"/>
</dbReference>